<sequence length="54" mass="5842">MKVVLSRTTSAQKQAVKIELFDSGIGMTKETQAVSSSVSVKQIHRQHVNMVGLG</sequence>
<accession>A0A161ZTF0</accession>
<dbReference type="AlphaFoldDB" id="A0A161ZTF0"/>
<dbReference type="RefSeq" id="WP_155730612.1">
    <property type="nucleotide sequence ID" value="NZ_AUXT01000181.1"/>
</dbReference>
<name>A0A161ZTF0_9GAMM</name>
<dbReference type="Proteomes" id="UP000076587">
    <property type="component" value="Unassembled WGS sequence"/>
</dbReference>
<dbReference type="EMBL" id="AUXT01000181">
    <property type="protein sequence ID" value="KZN45468.1"/>
    <property type="molecule type" value="Genomic_DNA"/>
</dbReference>
<reference evidence="1 2" key="1">
    <citation type="submission" date="2013-07" db="EMBL/GenBank/DDBJ databases">
        <title>Comparative Genomic and Metabolomic Analysis of Twelve Strains of Pseudoalteromonas luteoviolacea.</title>
        <authorList>
            <person name="Vynne N.G."/>
            <person name="Mansson M."/>
            <person name="Gram L."/>
        </authorList>
    </citation>
    <scope>NUCLEOTIDE SEQUENCE [LARGE SCALE GENOMIC DNA]</scope>
    <source>
        <strain evidence="1 2">NCIMB 1942</strain>
    </source>
</reference>
<protein>
    <submittedName>
        <fullName evidence="1">Uncharacterized protein</fullName>
    </submittedName>
</protein>
<evidence type="ECO:0000313" key="2">
    <source>
        <dbReference type="Proteomes" id="UP000076587"/>
    </source>
</evidence>
<evidence type="ECO:0000313" key="1">
    <source>
        <dbReference type="EMBL" id="KZN45468.1"/>
    </source>
</evidence>
<comment type="caution">
    <text evidence="1">The sequence shown here is derived from an EMBL/GenBank/DDBJ whole genome shotgun (WGS) entry which is preliminary data.</text>
</comment>
<dbReference type="PATRIC" id="fig|1365253.3.peg.3505"/>
<gene>
    <name evidence="1" type="ORF">N482_14610</name>
</gene>
<organism evidence="1 2">
    <name type="scientific">Pseudoalteromonas luteoviolacea NCIMB 1942</name>
    <dbReference type="NCBI Taxonomy" id="1365253"/>
    <lineage>
        <taxon>Bacteria</taxon>
        <taxon>Pseudomonadati</taxon>
        <taxon>Pseudomonadota</taxon>
        <taxon>Gammaproteobacteria</taxon>
        <taxon>Alteromonadales</taxon>
        <taxon>Pseudoalteromonadaceae</taxon>
        <taxon>Pseudoalteromonas</taxon>
    </lineage>
</organism>
<proteinExistence type="predicted"/>